<evidence type="ECO:0000313" key="2">
    <source>
        <dbReference type="Proteomes" id="UP000037035"/>
    </source>
</evidence>
<organism evidence="1 2">
    <name type="scientific">Puccinia sorghi</name>
    <dbReference type="NCBI Taxonomy" id="27349"/>
    <lineage>
        <taxon>Eukaryota</taxon>
        <taxon>Fungi</taxon>
        <taxon>Dikarya</taxon>
        <taxon>Basidiomycota</taxon>
        <taxon>Pucciniomycotina</taxon>
        <taxon>Pucciniomycetes</taxon>
        <taxon>Pucciniales</taxon>
        <taxon>Pucciniaceae</taxon>
        <taxon>Puccinia</taxon>
    </lineage>
</organism>
<evidence type="ECO:0000313" key="1">
    <source>
        <dbReference type="EMBL" id="KNZ48364.1"/>
    </source>
</evidence>
<dbReference type="Proteomes" id="UP000037035">
    <property type="component" value="Unassembled WGS sequence"/>
</dbReference>
<dbReference type="OrthoDB" id="2498688at2759"/>
<protein>
    <submittedName>
        <fullName evidence="1">Uncharacterized protein</fullName>
    </submittedName>
</protein>
<proteinExistence type="predicted"/>
<accession>A0A0L6UIK7</accession>
<comment type="caution">
    <text evidence="1">The sequence shown here is derived from an EMBL/GenBank/DDBJ whole genome shotgun (WGS) entry which is preliminary data.</text>
</comment>
<reference evidence="1 2" key="1">
    <citation type="submission" date="2015-08" db="EMBL/GenBank/DDBJ databases">
        <title>Next Generation Sequencing and Analysis of the Genome of Puccinia sorghi L Schw, the Causal Agent of Maize Common Rust.</title>
        <authorList>
            <person name="Rochi L."/>
            <person name="Burguener G."/>
            <person name="Darino M."/>
            <person name="Turjanski A."/>
            <person name="Kreff E."/>
            <person name="Dieguez M.J."/>
            <person name="Sacco F."/>
        </authorList>
    </citation>
    <scope>NUCLEOTIDE SEQUENCE [LARGE SCALE GENOMIC DNA]</scope>
    <source>
        <strain evidence="1 2">RO10H11247</strain>
    </source>
</reference>
<gene>
    <name evidence="1" type="ORF">VP01_571g5</name>
</gene>
<dbReference type="VEuPathDB" id="FungiDB:VP01_571g5"/>
<dbReference type="EMBL" id="LAVV01010963">
    <property type="protein sequence ID" value="KNZ48364.1"/>
    <property type="molecule type" value="Genomic_DNA"/>
</dbReference>
<name>A0A0L6UIK7_9BASI</name>
<sequence length="257" mass="27660">MSLNKYGIDTGLFGAGMFRDLNLQYVSSPIIGVLLLTAEICGTLYGRPTAAGHPAPDDHALGKIIYESDGTLPLNENLIERAQGTCVVIVGKKFRTVIRKTDVEAAFKKINDECKDSVLGAEGTVFRVRARGSVPFVTEDDAPFGKPVCMAPRKGTESFKKPEDCLAAFEKLPTNADGRFLKDGKIAINVVKHAVNTCFVGVFTSDGSPIVATKEGVRDAFKNMVDACTSRYAVIPLQQGASGKNGRFIMIAIPNKK</sequence>
<dbReference type="AlphaFoldDB" id="A0A0L6UIK7"/>
<keyword evidence="2" id="KW-1185">Reference proteome</keyword>